<dbReference type="Proteomes" id="UP001138989">
    <property type="component" value="Unassembled WGS sequence"/>
</dbReference>
<evidence type="ECO:0000313" key="1">
    <source>
        <dbReference type="EMBL" id="MCD1608494.1"/>
    </source>
</evidence>
<proteinExistence type="predicted"/>
<dbReference type="EMBL" id="JAINWF010000006">
    <property type="protein sequence ID" value="MCD1608494.1"/>
    <property type="molecule type" value="Genomic_DNA"/>
</dbReference>
<evidence type="ECO:0000313" key="2">
    <source>
        <dbReference type="Proteomes" id="UP001138989"/>
    </source>
</evidence>
<dbReference type="PROSITE" id="PS51257">
    <property type="entry name" value="PROKAR_LIPOPROTEIN"/>
    <property type="match status" value="1"/>
</dbReference>
<name>A0A9X1N591_9GAMM</name>
<gene>
    <name evidence="1" type="ORF">K7H17_11515</name>
</gene>
<evidence type="ECO:0008006" key="3">
    <source>
        <dbReference type="Google" id="ProtNLM"/>
    </source>
</evidence>
<comment type="caution">
    <text evidence="1">The sequence shown here is derived from an EMBL/GenBank/DDBJ whole genome shotgun (WGS) entry which is preliminary data.</text>
</comment>
<dbReference type="AlphaFoldDB" id="A0A9X1N591"/>
<organism evidence="1 2">
    <name type="scientific">Stutzerimonas kunmingensis</name>
    <dbReference type="NCBI Taxonomy" id="1211807"/>
    <lineage>
        <taxon>Bacteria</taxon>
        <taxon>Pseudomonadati</taxon>
        <taxon>Pseudomonadota</taxon>
        <taxon>Gammaproteobacteria</taxon>
        <taxon>Pseudomonadales</taxon>
        <taxon>Pseudomonadaceae</taxon>
        <taxon>Stutzerimonas</taxon>
    </lineage>
</organism>
<protein>
    <recommendedName>
        <fullName evidence="3">Lipoprotein</fullName>
    </recommendedName>
</protein>
<sequence>MTDERQHILAVAVAATLLSACNATTSLRSTDPDLAIKINQDAPLVLKNPVSKTYKATSFGQYRFRAEKPGMEPMYGLIPLKFNSGYLVADILFFAPAAFYNLREVYPFYEFDVEKSEVRYKKNVGDQWTVYKPTPAEVARAQAYFAN</sequence>
<keyword evidence="2" id="KW-1185">Reference proteome</keyword>
<accession>A0A9X1N591</accession>
<reference evidence="1" key="1">
    <citation type="submission" date="2021-08" db="EMBL/GenBank/DDBJ databases">
        <title>Isolation and characterization of neutrophilic mixotrophic iron-oxidizing bacteria from deep-sea hydrothermal vents.</title>
        <authorList>
            <person name="He Y."/>
        </authorList>
    </citation>
    <scope>NUCLEOTIDE SEQUENCE</scope>
    <source>
        <strain evidence="1">IOP_13</strain>
    </source>
</reference>